<accession>A0AA38VXH9</accession>
<evidence type="ECO:0000256" key="1">
    <source>
        <dbReference type="ARBA" id="ARBA00004613"/>
    </source>
</evidence>
<keyword evidence="3" id="KW-0732">Signal</keyword>
<keyword evidence="6" id="KW-1185">Reference proteome</keyword>
<keyword evidence="2" id="KW-0964">Secreted</keyword>
<dbReference type="InterPro" id="IPR017853">
    <property type="entry name" value="GH"/>
</dbReference>
<evidence type="ECO:0000256" key="3">
    <source>
        <dbReference type="ARBA" id="ARBA00022729"/>
    </source>
</evidence>
<dbReference type="Proteomes" id="UP001174694">
    <property type="component" value="Unassembled WGS sequence"/>
</dbReference>
<dbReference type="SUPFAM" id="SSF51445">
    <property type="entry name" value="(Trans)glycosidases"/>
    <property type="match status" value="1"/>
</dbReference>
<comment type="caution">
    <text evidence="5">The sequence shown here is derived from an EMBL/GenBank/DDBJ whole genome shotgun (WGS) entry which is preliminary data.</text>
</comment>
<name>A0AA38VXH9_9PEZI</name>
<dbReference type="AlphaFoldDB" id="A0AA38VXH9"/>
<sequence length="718" mass="78008">MALPRVDAAYIDPNLKPSTPTITPVSYVDTTLSDYERPVLEVNGGPFFYNGIQLRADKLRDVWGLSESAIKSLYQQVADDGFTVVNTQMFWSNVQPDKLFNASESTYIRGGSYASQNYASSTSNLIGYEAGSESSKELTYIKFDFSGYTDGIDGAKVRFYVDSAASSSTAFPANLYGITNNSWSASSITWSHAPNHNGVSIAGTKDEDYFLASSSPSWDPILSVNYYDFDATDFVKNHCPDKIASFILQASTNDTGVAVGASVSSAKGSHPPQLVLSDQDRFDWSYVDTLIGWAEDAGLKLEFVWFGSDSTGVSMDSRVPYFAFLNTKNEKVNSDGSHTPLFTKNTPSAYGVYWYFLDKNDLTTRAQEKRAIKAMMNHVASYNSANGNKTTVVGVDVANEPGIQRYHGSPYTAWQNPETWAALVNFSSVQAFVDRTMWEFCVNLANGVKESNYPVWTRSNDFRYVDAAHLTYNEAQRATVGTSLDFVGYDPYSDSFTSAFAFGHAASWDGKDFSAGKNLPMIMENSGAYNDNQGLVLAALAGGSVYSIYDVMGSDNLGLYVPKDADAGDYSPVPRGSYVADLANANKMLVKIARDMAVKLPVGAGGDDLDFLNVFWNSTSSTSSFGDVDVAYEPSNITSVAIVDTRGSRELALLSTGTATYTLSGIKTYGVSSVQSGSYESSSWVSDGTVSYTTSGNDISFSIKAYQCIRVVTSKDVS</sequence>
<feature type="domain" description="Carbohydrate-binding module family 96" evidence="4">
    <location>
        <begin position="100"/>
        <end position="277"/>
    </location>
</feature>
<dbReference type="Pfam" id="PF24517">
    <property type="entry name" value="CBM96"/>
    <property type="match status" value="1"/>
</dbReference>
<gene>
    <name evidence="5" type="ORF">NKR23_g297</name>
</gene>
<proteinExistence type="predicted"/>
<dbReference type="GO" id="GO:0005576">
    <property type="term" value="C:extracellular region"/>
    <property type="evidence" value="ECO:0007669"/>
    <property type="project" value="UniProtKB-SubCell"/>
</dbReference>
<comment type="subcellular location">
    <subcellularLocation>
        <location evidence="1">Secreted</location>
    </subcellularLocation>
</comment>
<protein>
    <recommendedName>
        <fullName evidence="4">Carbohydrate-binding module family 96 domain-containing protein</fullName>
    </recommendedName>
</protein>
<evidence type="ECO:0000259" key="4">
    <source>
        <dbReference type="Pfam" id="PF24517"/>
    </source>
</evidence>
<evidence type="ECO:0000313" key="6">
    <source>
        <dbReference type="Proteomes" id="UP001174694"/>
    </source>
</evidence>
<evidence type="ECO:0000256" key="2">
    <source>
        <dbReference type="ARBA" id="ARBA00022525"/>
    </source>
</evidence>
<organism evidence="5 6">
    <name type="scientific">Pleurostoma richardsiae</name>
    <dbReference type="NCBI Taxonomy" id="41990"/>
    <lineage>
        <taxon>Eukaryota</taxon>
        <taxon>Fungi</taxon>
        <taxon>Dikarya</taxon>
        <taxon>Ascomycota</taxon>
        <taxon>Pezizomycotina</taxon>
        <taxon>Sordariomycetes</taxon>
        <taxon>Sordariomycetidae</taxon>
        <taxon>Calosphaeriales</taxon>
        <taxon>Pleurostomataceae</taxon>
        <taxon>Pleurostoma</taxon>
    </lineage>
</organism>
<evidence type="ECO:0000313" key="5">
    <source>
        <dbReference type="EMBL" id="KAJ9157509.1"/>
    </source>
</evidence>
<dbReference type="EMBL" id="JANBVO010000001">
    <property type="protein sequence ID" value="KAJ9157509.1"/>
    <property type="molecule type" value="Genomic_DNA"/>
</dbReference>
<reference evidence="5" key="1">
    <citation type="submission" date="2022-07" db="EMBL/GenBank/DDBJ databases">
        <title>Fungi with potential for degradation of polypropylene.</title>
        <authorList>
            <person name="Gostincar C."/>
        </authorList>
    </citation>
    <scope>NUCLEOTIDE SEQUENCE</scope>
    <source>
        <strain evidence="5">EXF-13308</strain>
    </source>
</reference>
<dbReference type="Gene3D" id="3.20.20.80">
    <property type="entry name" value="Glycosidases"/>
    <property type="match status" value="1"/>
</dbReference>
<dbReference type="InterPro" id="IPR055372">
    <property type="entry name" value="CBM96"/>
</dbReference>